<organism evidence="1">
    <name type="scientific">Medicago truncatula</name>
    <name type="common">Barrel medic</name>
    <name type="synonym">Medicago tribuloides</name>
    <dbReference type="NCBI Taxonomy" id="3880"/>
    <lineage>
        <taxon>Eukaryota</taxon>
        <taxon>Viridiplantae</taxon>
        <taxon>Streptophyta</taxon>
        <taxon>Embryophyta</taxon>
        <taxon>Tracheophyta</taxon>
        <taxon>Spermatophyta</taxon>
        <taxon>Magnoliopsida</taxon>
        <taxon>eudicotyledons</taxon>
        <taxon>Gunneridae</taxon>
        <taxon>Pentapetalae</taxon>
        <taxon>rosids</taxon>
        <taxon>fabids</taxon>
        <taxon>Fabales</taxon>
        <taxon>Fabaceae</taxon>
        <taxon>Papilionoideae</taxon>
        <taxon>50 kb inversion clade</taxon>
        <taxon>NPAAA clade</taxon>
        <taxon>Hologalegina</taxon>
        <taxon>IRL clade</taxon>
        <taxon>Trifolieae</taxon>
        <taxon>Medicago</taxon>
    </lineage>
</organism>
<sequence length="47" mass="5564">MVCGVALQARAYGRKKSSEYREMIKYYVTRTVGENNYKVLMKLKEEE</sequence>
<dbReference type="EMBL" id="PSQE01000008">
    <property type="protein sequence ID" value="RHN43154.1"/>
    <property type="molecule type" value="Genomic_DNA"/>
</dbReference>
<dbReference type="Proteomes" id="UP000265566">
    <property type="component" value="Chromosome 8"/>
</dbReference>
<accession>A0A396GUJ8</accession>
<dbReference type="AlphaFoldDB" id="A0A396GUJ8"/>
<dbReference type="Gramene" id="rna49685">
    <property type="protein sequence ID" value="RHN43154.1"/>
    <property type="gene ID" value="gene49685"/>
</dbReference>
<comment type="caution">
    <text evidence="1">The sequence shown here is derived from an EMBL/GenBank/DDBJ whole genome shotgun (WGS) entry which is preliminary data.</text>
</comment>
<reference evidence="1" key="1">
    <citation type="journal article" date="2018" name="Nat. Plants">
        <title>Whole-genome landscape of Medicago truncatula symbiotic genes.</title>
        <authorList>
            <person name="Pecrix Y."/>
            <person name="Gamas P."/>
            <person name="Carrere S."/>
        </authorList>
    </citation>
    <scope>NUCLEOTIDE SEQUENCE</scope>
    <source>
        <tissue evidence="1">Leaves</tissue>
    </source>
</reference>
<gene>
    <name evidence="1" type="ORF">MtrunA17_Chr8g0384711</name>
</gene>
<protein>
    <submittedName>
        <fullName evidence="1">Uncharacterized protein</fullName>
    </submittedName>
</protein>
<proteinExistence type="predicted"/>
<name>A0A396GUJ8_MEDTR</name>
<evidence type="ECO:0000313" key="1">
    <source>
        <dbReference type="EMBL" id="RHN43154.1"/>
    </source>
</evidence>